<name>A0A0G9K4X7_9BACT</name>
<dbReference type="Proteomes" id="UP000035514">
    <property type="component" value="Unassembled WGS sequence"/>
</dbReference>
<gene>
    <name evidence="2" type="ORF">AA20_03075</name>
</gene>
<evidence type="ECO:0000313" key="3">
    <source>
        <dbReference type="Proteomes" id="UP000035514"/>
    </source>
</evidence>
<protein>
    <submittedName>
        <fullName evidence="2">Transcriptional regulator/antitoxin MazE</fullName>
    </submittedName>
</protein>
<accession>A0A0G9K4X7</accession>
<dbReference type="GO" id="GO:0003677">
    <property type="term" value="F:DNA binding"/>
    <property type="evidence" value="ECO:0007669"/>
    <property type="project" value="InterPro"/>
</dbReference>
<dbReference type="EMBL" id="JAIQ01000065">
    <property type="protein sequence ID" value="KLE01541.1"/>
    <property type="molecule type" value="Genomic_DNA"/>
</dbReference>
<comment type="caution">
    <text evidence="2">The sequence shown here is derived from an EMBL/GenBank/DDBJ whole genome shotgun (WGS) entry which is preliminary data.</text>
</comment>
<evidence type="ECO:0000259" key="1">
    <source>
        <dbReference type="SMART" id="SM00966"/>
    </source>
</evidence>
<dbReference type="PATRIC" id="fig|1447256.3.peg.592"/>
<dbReference type="InterPro" id="IPR007159">
    <property type="entry name" value="SpoVT-AbrB_dom"/>
</dbReference>
<dbReference type="Pfam" id="PF04014">
    <property type="entry name" value="MazE_antitoxin"/>
    <property type="match status" value="1"/>
</dbReference>
<dbReference type="AlphaFoldDB" id="A0A0G9K4X7"/>
<dbReference type="SMART" id="SM00966">
    <property type="entry name" value="SpoVT_AbrB"/>
    <property type="match status" value="1"/>
</dbReference>
<reference evidence="2 3" key="1">
    <citation type="submission" date="2014-01" db="EMBL/GenBank/DDBJ databases">
        <title>Development of a Comparative Genomic Fingerprinting Assay for High Resolution Genotyping of Arcobacter butzleri.</title>
        <authorList>
            <person name="Webb A.L."/>
            <person name="Inglis G.D."/>
            <person name="Kruczkiewicz P."/>
            <person name="Selinger L.B."/>
            <person name="Taboada E.N."/>
        </authorList>
    </citation>
    <scope>NUCLEOTIDE SEQUENCE [LARGE SCALE GENOMIC DNA]</scope>
    <source>
        <strain evidence="2 3">L348</strain>
    </source>
</reference>
<proteinExistence type="predicted"/>
<organism evidence="2 3">
    <name type="scientific">Aliarcobacter butzleri L348</name>
    <dbReference type="NCBI Taxonomy" id="1447256"/>
    <lineage>
        <taxon>Bacteria</taxon>
        <taxon>Pseudomonadati</taxon>
        <taxon>Campylobacterota</taxon>
        <taxon>Epsilonproteobacteria</taxon>
        <taxon>Campylobacterales</taxon>
        <taxon>Arcobacteraceae</taxon>
        <taxon>Aliarcobacter</taxon>
    </lineage>
</organism>
<dbReference type="InterPro" id="IPR037914">
    <property type="entry name" value="SpoVT-AbrB_sf"/>
</dbReference>
<dbReference type="SUPFAM" id="SSF89447">
    <property type="entry name" value="AbrB/MazE/MraZ-like"/>
    <property type="match status" value="1"/>
</dbReference>
<feature type="domain" description="SpoVT-AbrB" evidence="1">
    <location>
        <begin position="5"/>
        <end position="49"/>
    </location>
</feature>
<dbReference type="RefSeq" id="WP_004509806.1">
    <property type="nucleotide sequence ID" value="NZ_JAIQ01000065.1"/>
</dbReference>
<evidence type="ECO:0000313" key="2">
    <source>
        <dbReference type="EMBL" id="KLE01541.1"/>
    </source>
</evidence>
<sequence>MTMLTKIGNSQGIRIPKALIKEAQLENVEIDLEVVENGLLLKPVKKTAREDWEKNIKKVIEKNKNKKDDGILEDFLNDSDLEDYEW</sequence>
<dbReference type="Gene3D" id="2.10.260.10">
    <property type="match status" value="1"/>
</dbReference>
<dbReference type="GeneID" id="24305488"/>